<accession>A0AAN7H629</accession>
<dbReference type="PANTHER" id="PTHR13812">
    <property type="entry name" value="KETIMINE REDUCTASE MU-CRYSTALLIN"/>
    <property type="match status" value="1"/>
</dbReference>
<evidence type="ECO:0000256" key="2">
    <source>
        <dbReference type="ARBA" id="ARBA00008903"/>
    </source>
</evidence>
<dbReference type="SUPFAM" id="SSF53056">
    <property type="entry name" value="beta-carbonic anhydrase, cab"/>
    <property type="match status" value="1"/>
</dbReference>
<dbReference type="InterPro" id="IPR003462">
    <property type="entry name" value="ODC_Mu_crystall"/>
</dbReference>
<dbReference type="PANTHER" id="PTHR13812:SF19">
    <property type="entry name" value="KETIMINE REDUCTASE MU-CRYSTALLIN"/>
    <property type="match status" value="1"/>
</dbReference>
<protein>
    <recommendedName>
        <fullName evidence="4">Carbonic anhydrase</fullName>
        <ecNumber evidence="3">4.2.1.1</ecNumber>
    </recommendedName>
    <alternativeName>
        <fullName evidence="8">Carbonate dehydratase</fullName>
    </alternativeName>
</protein>
<dbReference type="Gene3D" id="3.30.1780.10">
    <property type="entry name" value="ornithine cyclodeaminase, domain 1"/>
    <property type="match status" value="1"/>
</dbReference>
<feature type="compositionally biased region" description="Acidic residues" evidence="11">
    <location>
        <begin position="612"/>
        <end position="623"/>
    </location>
</feature>
<dbReference type="Gene3D" id="3.40.1050.10">
    <property type="entry name" value="Carbonic anhydrase"/>
    <property type="match status" value="1"/>
</dbReference>
<dbReference type="InterPro" id="IPR001765">
    <property type="entry name" value="Carbonic_anhydrase"/>
</dbReference>
<dbReference type="InterPro" id="IPR023401">
    <property type="entry name" value="ODC_N"/>
</dbReference>
<evidence type="ECO:0000256" key="4">
    <source>
        <dbReference type="ARBA" id="ARBA00014628"/>
    </source>
</evidence>
<evidence type="ECO:0000313" key="13">
    <source>
        <dbReference type="Proteomes" id="UP001301958"/>
    </source>
</evidence>
<evidence type="ECO:0000256" key="10">
    <source>
        <dbReference type="PIRSR" id="PIRSR601765-1"/>
    </source>
</evidence>
<dbReference type="GO" id="GO:0015976">
    <property type="term" value="P:carbon utilization"/>
    <property type="evidence" value="ECO:0007669"/>
    <property type="project" value="InterPro"/>
</dbReference>
<feature type="binding site" evidence="10">
    <location>
        <position position="103"/>
    </location>
    <ligand>
        <name>Zn(2+)</name>
        <dbReference type="ChEBI" id="CHEBI:29105"/>
    </ligand>
</feature>
<dbReference type="CDD" id="cd00883">
    <property type="entry name" value="beta_CA_cladeA"/>
    <property type="match status" value="1"/>
</dbReference>
<evidence type="ECO:0000256" key="8">
    <source>
        <dbReference type="ARBA" id="ARBA00031969"/>
    </source>
</evidence>
<evidence type="ECO:0000256" key="1">
    <source>
        <dbReference type="ARBA" id="ARBA00006217"/>
    </source>
</evidence>
<dbReference type="SUPFAM" id="SSF51735">
    <property type="entry name" value="NAD(P)-binding Rossmann-fold domains"/>
    <property type="match status" value="1"/>
</dbReference>
<comment type="cofactor">
    <cofactor evidence="10">
        <name>Zn(2+)</name>
        <dbReference type="ChEBI" id="CHEBI:29105"/>
    </cofactor>
    <text evidence="10">Binds 1 zinc ion per subunit.</text>
</comment>
<keyword evidence="7" id="KW-0456">Lyase</keyword>
<proteinExistence type="inferred from homology"/>
<evidence type="ECO:0000256" key="5">
    <source>
        <dbReference type="ARBA" id="ARBA00022723"/>
    </source>
</evidence>
<comment type="similarity">
    <text evidence="1">Belongs to the beta-class carbonic anhydrase family.</text>
</comment>
<keyword evidence="5 10" id="KW-0479">Metal-binding</keyword>
<gene>
    <name evidence="12" type="ORF">QBC38DRAFT_507642</name>
</gene>
<evidence type="ECO:0000256" key="6">
    <source>
        <dbReference type="ARBA" id="ARBA00022833"/>
    </source>
</evidence>
<feature type="binding site" evidence="10">
    <location>
        <position position="44"/>
    </location>
    <ligand>
        <name>Zn(2+)</name>
        <dbReference type="ChEBI" id="CHEBI:29105"/>
    </ligand>
</feature>
<dbReference type="Gene3D" id="3.40.50.720">
    <property type="entry name" value="NAD(P)-binding Rossmann-like Domain"/>
    <property type="match status" value="1"/>
</dbReference>
<reference evidence="12" key="2">
    <citation type="submission" date="2023-05" db="EMBL/GenBank/DDBJ databases">
        <authorList>
            <consortium name="Lawrence Berkeley National Laboratory"/>
            <person name="Steindorff A."/>
            <person name="Hensen N."/>
            <person name="Bonometti L."/>
            <person name="Westerberg I."/>
            <person name="Brannstrom I.O."/>
            <person name="Guillou S."/>
            <person name="Cros-Aarteil S."/>
            <person name="Calhoun S."/>
            <person name="Haridas S."/>
            <person name="Kuo A."/>
            <person name="Mondo S."/>
            <person name="Pangilinan J."/>
            <person name="Riley R."/>
            <person name="Labutti K."/>
            <person name="Andreopoulos B."/>
            <person name="Lipzen A."/>
            <person name="Chen C."/>
            <person name="Yanf M."/>
            <person name="Daum C."/>
            <person name="Ng V."/>
            <person name="Clum A."/>
            <person name="Ohm R."/>
            <person name="Martin F."/>
            <person name="Silar P."/>
            <person name="Natvig D."/>
            <person name="Lalanne C."/>
            <person name="Gautier V."/>
            <person name="Ament-Velasquez S.L."/>
            <person name="Kruys A."/>
            <person name="Hutchinson M.I."/>
            <person name="Powell A.J."/>
            <person name="Barry K."/>
            <person name="Miller A.N."/>
            <person name="Grigoriev I.V."/>
            <person name="Debuchy R."/>
            <person name="Gladieux P."/>
            <person name="Thoren M.H."/>
            <person name="Johannesson H."/>
        </authorList>
    </citation>
    <scope>NUCLEOTIDE SEQUENCE</scope>
    <source>
        <strain evidence="12">CBS 990.96</strain>
    </source>
</reference>
<evidence type="ECO:0000313" key="12">
    <source>
        <dbReference type="EMBL" id="KAK4230105.1"/>
    </source>
</evidence>
<feature type="binding site" evidence="10">
    <location>
        <position position="46"/>
    </location>
    <ligand>
        <name>Zn(2+)</name>
        <dbReference type="ChEBI" id="CHEBI:29105"/>
    </ligand>
</feature>
<dbReference type="PROSITE" id="PS00705">
    <property type="entry name" value="PROK_CO2_ANHYDRASE_2"/>
    <property type="match status" value="1"/>
</dbReference>
<comment type="catalytic activity">
    <reaction evidence="9">
        <text>hydrogencarbonate + H(+) = CO2 + H2O</text>
        <dbReference type="Rhea" id="RHEA:10748"/>
        <dbReference type="ChEBI" id="CHEBI:15377"/>
        <dbReference type="ChEBI" id="CHEBI:15378"/>
        <dbReference type="ChEBI" id="CHEBI:16526"/>
        <dbReference type="ChEBI" id="CHEBI:17544"/>
        <dbReference type="EC" id="4.2.1.1"/>
    </reaction>
</comment>
<keyword evidence="6 10" id="KW-0862">Zinc</keyword>
<dbReference type="EC" id="4.2.1.1" evidence="3"/>
<feature type="compositionally biased region" description="Low complexity" evidence="11">
    <location>
        <begin position="285"/>
        <end position="297"/>
    </location>
</feature>
<dbReference type="Pfam" id="PF00484">
    <property type="entry name" value="Pro_CA"/>
    <property type="match status" value="1"/>
</dbReference>
<sequence length="685" mass="74105">MAENQFLYALSSNNAWAGYKAHQNPQFFPKLASGQSPQILWLGCSDSRCPETTILGLQPGDVFVHRNIANIISPTDINTSAVIEYAVAHLKVKHIVLCGHTACGGAAASLSDSRIGGVLDIWLTPLKAIRYDHLDELNAIKDDKQRATRIAELNVEAGVKVLMANFTVQEAIKERGLEVHGCLFDIACGRIKDLGFGTKGRHGFGAGGEADDVVRGKHAQLVFRGGNASMTNPNFQSPTSTKKKVAKMTLTVLTDAQIKSILENLTLSELQSALDALRSALHEYSTGSQHASSSSESIHQPERTSVNSPATGATTLFMPSSSSLGTGVKVITLSSSYDAASASSSSSSSSTPQTNIKPTGGITLFSPYGTPIGFLHASTLTAFRTALASLCLVARRTKVTALTVFGTGEQAYWHVRLTLLLRGKTIKRVQFVNRQFSDSCRDIMRRFLGCTQKDREGWEETRFEVLTRGHLEYERLLEKELLESDVIFCCTPSKEALWKEGLLTSREGRRRGRLIVAIGSWTREMREIPGDVIRQALKKGGDGGGDGHGHRHHWHKHAVEGGVVVVDTLDGALKEAGELIEAGVGAEELVELGELVMLREIILAESEVGGGGEEESDEDEETVELGKSSSKASKRKAGNKHLAKWLQKGNVIYKSVGLGLMDLTVGMHVVKLAKEKGVGSHIEGF</sequence>
<feature type="compositionally biased region" description="Polar residues" evidence="11">
    <location>
        <begin position="303"/>
        <end position="313"/>
    </location>
</feature>
<evidence type="ECO:0000256" key="9">
    <source>
        <dbReference type="ARBA" id="ARBA00048348"/>
    </source>
</evidence>
<evidence type="ECO:0000256" key="3">
    <source>
        <dbReference type="ARBA" id="ARBA00012925"/>
    </source>
</evidence>
<comment type="similarity">
    <text evidence="2">Belongs to the ornithine cyclodeaminase/mu-crystallin family.</text>
</comment>
<evidence type="ECO:0000256" key="7">
    <source>
        <dbReference type="ARBA" id="ARBA00023239"/>
    </source>
</evidence>
<feature type="binding site" evidence="10">
    <location>
        <position position="100"/>
    </location>
    <ligand>
        <name>Zn(2+)</name>
        <dbReference type="ChEBI" id="CHEBI:29105"/>
    </ligand>
</feature>
<comment type="caution">
    <text evidence="12">The sequence shown here is derived from an EMBL/GenBank/DDBJ whole genome shotgun (WGS) entry which is preliminary data.</text>
</comment>
<dbReference type="InterPro" id="IPR015892">
    <property type="entry name" value="Carbonic_anhydrase_CS"/>
</dbReference>
<feature type="region of interest" description="Disordered" evidence="11">
    <location>
        <begin position="608"/>
        <end position="634"/>
    </location>
</feature>
<name>A0AAN7H629_9PEZI</name>
<dbReference type="InterPro" id="IPR036874">
    <property type="entry name" value="Carbonic_anhydrase_sf"/>
</dbReference>
<dbReference type="GO" id="GO:0004089">
    <property type="term" value="F:carbonate dehydratase activity"/>
    <property type="evidence" value="ECO:0007669"/>
    <property type="project" value="UniProtKB-EC"/>
</dbReference>
<dbReference type="AlphaFoldDB" id="A0AAN7H629"/>
<dbReference type="Proteomes" id="UP001301958">
    <property type="component" value="Unassembled WGS sequence"/>
</dbReference>
<evidence type="ECO:0000256" key="11">
    <source>
        <dbReference type="SAM" id="MobiDB-lite"/>
    </source>
</evidence>
<dbReference type="EMBL" id="MU865301">
    <property type="protein sequence ID" value="KAK4230105.1"/>
    <property type="molecule type" value="Genomic_DNA"/>
</dbReference>
<keyword evidence="13" id="KW-1185">Reference proteome</keyword>
<dbReference type="FunFam" id="3.40.1050.10:FF:000001">
    <property type="entry name" value="Carbonic anhydrase"/>
    <property type="match status" value="1"/>
</dbReference>
<feature type="region of interest" description="Disordered" evidence="11">
    <location>
        <begin position="285"/>
        <end position="313"/>
    </location>
</feature>
<reference evidence="12" key="1">
    <citation type="journal article" date="2023" name="Mol. Phylogenet. Evol.">
        <title>Genome-scale phylogeny and comparative genomics of the fungal order Sordariales.</title>
        <authorList>
            <person name="Hensen N."/>
            <person name="Bonometti L."/>
            <person name="Westerberg I."/>
            <person name="Brannstrom I.O."/>
            <person name="Guillou S."/>
            <person name="Cros-Aarteil S."/>
            <person name="Calhoun S."/>
            <person name="Haridas S."/>
            <person name="Kuo A."/>
            <person name="Mondo S."/>
            <person name="Pangilinan J."/>
            <person name="Riley R."/>
            <person name="LaButti K."/>
            <person name="Andreopoulos B."/>
            <person name="Lipzen A."/>
            <person name="Chen C."/>
            <person name="Yan M."/>
            <person name="Daum C."/>
            <person name="Ng V."/>
            <person name="Clum A."/>
            <person name="Steindorff A."/>
            <person name="Ohm R.A."/>
            <person name="Martin F."/>
            <person name="Silar P."/>
            <person name="Natvig D.O."/>
            <person name="Lalanne C."/>
            <person name="Gautier V."/>
            <person name="Ament-Velasquez S.L."/>
            <person name="Kruys A."/>
            <person name="Hutchinson M.I."/>
            <person name="Powell A.J."/>
            <person name="Barry K."/>
            <person name="Miller A.N."/>
            <person name="Grigoriev I.V."/>
            <person name="Debuchy R."/>
            <person name="Gladieux P."/>
            <person name="Hiltunen Thoren M."/>
            <person name="Johannesson H."/>
        </authorList>
    </citation>
    <scope>NUCLEOTIDE SEQUENCE</scope>
    <source>
        <strain evidence="12">CBS 990.96</strain>
    </source>
</reference>
<dbReference type="GO" id="GO:0008270">
    <property type="term" value="F:zinc ion binding"/>
    <property type="evidence" value="ECO:0007669"/>
    <property type="project" value="InterPro"/>
</dbReference>
<organism evidence="12 13">
    <name type="scientific">Podospora fimiseda</name>
    <dbReference type="NCBI Taxonomy" id="252190"/>
    <lineage>
        <taxon>Eukaryota</taxon>
        <taxon>Fungi</taxon>
        <taxon>Dikarya</taxon>
        <taxon>Ascomycota</taxon>
        <taxon>Pezizomycotina</taxon>
        <taxon>Sordariomycetes</taxon>
        <taxon>Sordariomycetidae</taxon>
        <taxon>Sordariales</taxon>
        <taxon>Podosporaceae</taxon>
        <taxon>Podospora</taxon>
    </lineage>
</organism>
<dbReference type="FunFam" id="3.40.50.720:FF:000577">
    <property type="entry name" value="Proline utilization protein PrnX, putative"/>
    <property type="match status" value="1"/>
</dbReference>
<dbReference type="SMART" id="SM00947">
    <property type="entry name" value="Pro_CA"/>
    <property type="match status" value="1"/>
</dbReference>
<dbReference type="InterPro" id="IPR036291">
    <property type="entry name" value="NAD(P)-bd_dom_sf"/>
</dbReference>
<dbReference type="GO" id="GO:0005737">
    <property type="term" value="C:cytoplasm"/>
    <property type="evidence" value="ECO:0007669"/>
    <property type="project" value="TreeGrafter"/>
</dbReference>